<evidence type="ECO:0000313" key="2">
    <source>
        <dbReference type="EMBL" id="GAA3722557.1"/>
    </source>
</evidence>
<dbReference type="EMBL" id="BAABBF010000011">
    <property type="protein sequence ID" value="GAA3722557.1"/>
    <property type="molecule type" value="Genomic_DNA"/>
</dbReference>
<feature type="transmembrane region" description="Helical" evidence="1">
    <location>
        <begin position="17"/>
        <end position="36"/>
    </location>
</feature>
<proteinExistence type="predicted"/>
<feature type="transmembrane region" description="Helical" evidence="1">
    <location>
        <begin position="77"/>
        <end position="98"/>
    </location>
</feature>
<keyword evidence="1" id="KW-1133">Transmembrane helix</keyword>
<organism evidence="2 3">
    <name type="scientific">Sphingomonas cynarae</name>
    <dbReference type="NCBI Taxonomy" id="930197"/>
    <lineage>
        <taxon>Bacteria</taxon>
        <taxon>Pseudomonadati</taxon>
        <taxon>Pseudomonadota</taxon>
        <taxon>Alphaproteobacteria</taxon>
        <taxon>Sphingomonadales</taxon>
        <taxon>Sphingomonadaceae</taxon>
        <taxon>Sphingomonas</taxon>
    </lineage>
</organism>
<feature type="transmembrane region" description="Helical" evidence="1">
    <location>
        <begin position="162"/>
        <end position="180"/>
    </location>
</feature>
<evidence type="ECO:0000313" key="3">
    <source>
        <dbReference type="Proteomes" id="UP001500523"/>
    </source>
</evidence>
<keyword evidence="1" id="KW-0812">Transmembrane</keyword>
<feature type="transmembrane region" description="Helical" evidence="1">
    <location>
        <begin position="104"/>
        <end position="122"/>
    </location>
</feature>
<evidence type="ECO:0000256" key="1">
    <source>
        <dbReference type="SAM" id="Phobius"/>
    </source>
</evidence>
<feature type="transmembrane region" description="Helical" evidence="1">
    <location>
        <begin position="129"/>
        <end position="150"/>
    </location>
</feature>
<dbReference type="RefSeq" id="WP_344694528.1">
    <property type="nucleotide sequence ID" value="NZ_BAABBF010000011.1"/>
</dbReference>
<name>A0ABP7EPW1_9SPHN</name>
<feature type="transmembrane region" description="Helical" evidence="1">
    <location>
        <begin position="42"/>
        <end position="65"/>
    </location>
</feature>
<accession>A0ABP7EPW1</accession>
<keyword evidence="1" id="KW-0472">Membrane</keyword>
<protein>
    <submittedName>
        <fullName evidence="2">Uncharacterized protein</fullName>
    </submittedName>
</protein>
<comment type="caution">
    <text evidence="2">The sequence shown here is derived from an EMBL/GenBank/DDBJ whole genome shotgun (WGS) entry which is preliminary data.</text>
</comment>
<dbReference type="Proteomes" id="UP001500523">
    <property type="component" value="Unassembled WGS sequence"/>
</dbReference>
<reference evidence="3" key="1">
    <citation type="journal article" date="2019" name="Int. J. Syst. Evol. Microbiol.">
        <title>The Global Catalogue of Microorganisms (GCM) 10K type strain sequencing project: providing services to taxonomists for standard genome sequencing and annotation.</title>
        <authorList>
            <consortium name="The Broad Institute Genomics Platform"/>
            <consortium name="The Broad Institute Genome Sequencing Center for Infectious Disease"/>
            <person name="Wu L."/>
            <person name="Ma J."/>
        </authorList>
    </citation>
    <scope>NUCLEOTIDE SEQUENCE [LARGE SCALE GENOMIC DNA]</scope>
    <source>
        <strain evidence="3">JCM 17498</strain>
    </source>
</reference>
<keyword evidence="3" id="KW-1185">Reference proteome</keyword>
<gene>
    <name evidence="2" type="ORF">GCM10022268_33410</name>
</gene>
<sequence length="188" mass="19051">MTKEVTEGKGGRNPWRIAGWGLAATLWLIPLATMRITDAVNWTAFDFVFAAVMIGGVGIAFELAVRTTRNLAYRAGSGLALVTAFLLIWINAAVGIIGDEGNPLNLLYGAVLATALAGAIGARFQARGMARAMTAAAIVQALVGGVAVVAGGSAPPGPTGQIVLNGLFVLLFAGAALLFARAAGTADG</sequence>